<dbReference type="Ensembl" id="ENSMLET00000001101.1">
    <property type="protein sequence ID" value="ENSMLEP00000000385.1"/>
    <property type="gene ID" value="ENSMLEG00000000975.1"/>
</dbReference>
<feature type="transmembrane region" description="Helical" evidence="1">
    <location>
        <begin position="24"/>
        <end position="43"/>
    </location>
</feature>
<accession>A0A2K5XAX2</accession>
<evidence type="ECO:0000256" key="1">
    <source>
        <dbReference type="SAM" id="Phobius"/>
    </source>
</evidence>
<evidence type="ECO:0000313" key="2">
    <source>
        <dbReference type="Ensembl" id="ENSMLEP00000000385.1"/>
    </source>
</evidence>
<keyword evidence="1" id="KW-0812">Transmembrane</keyword>
<dbReference type="AlphaFoldDB" id="A0A2K5XAX2"/>
<keyword evidence="3" id="KW-1185">Reference proteome</keyword>
<protein>
    <submittedName>
        <fullName evidence="2">Uncharacterized protein</fullName>
    </submittedName>
</protein>
<sequence>MKYLIYLGIYRTSVIKEYILTQKYTMLIVSLIVLQVFLTLLIYQEHYYQEQIVVT</sequence>
<organism evidence="2 3">
    <name type="scientific">Mandrillus leucophaeus</name>
    <name type="common">Drill</name>
    <name type="synonym">Papio leucophaeus</name>
    <dbReference type="NCBI Taxonomy" id="9568"/>
    <lineage>
        <taxon>Eukaryota</taxon>
        <taxon>Metazoa</taxon>
        <taxon>Chordata</taxon>
        <taxon>Craniata</taxon>
        <taxon>Vertebrata</taxon>
        <taxon>Euteleostomi</taxon>
        <taxon>Mammalia</taxon>
        <taxon>Eutheria</taxon>
        <taxon>Euarchontoglires</taxon>
        <taxon>Primates</taxon>
        <taxon>Haplorrhini</taxon>
        <taxon>Catarrhini</taxon>
        <taxon>Cercopithecidae</taxon>
        <taxon>Cercopithecinae</taxon>
        <taxon>Mandrillus</taxon>
    </lineage>
</organism>
<proteinExistence type="predicted"/>
<reference evidence="2" key="1">
    <citation type="submission" date="2025-08" db="UniProtKB">
        <authorList>
            <consortium name="Ensembl"/>
        </authorList>
    </citation>
    <scope>IDENTIFICATION</scope>
</reference>
<evidence type="ECO:0000313" key="3">
    <source>
        <dbReference type="Proteomes" id="UP000233140"/>
    </source>
</evidence>
<keyword evidence="1" id="KW-0472">Membrane</keyword>
<name>A0A2K5XAX2_MANLE</name>
<keyword evidence="1" id="KW-1133">Transmembrane helix</keyword>
<dbReference type="Proteomes" id="UP000233140">
    <property type="component" value="Unassembled WGS sequence"/>
</dbReference>
<reference evidence="2" key="2">
    <citation type="submission" date="2025-09" db="UniProtKB">
        <authorList>
            <consortium name="Ensembl"/>
        </authorList>
    </citation>
    <scope>IDENTIFICATION</scope>
</reference>